<proteinExistence type="predicted"/>
<gene>
    <name evidence="1" type="ORF">ATK86_0454</name>
</gene>
<dbReference type="OrthoDB" id="4569164at2"/>
<dbReference type="Proteomes" id="UP000233766">
    <property type="component" value="Unassembled WGS sequence"/>
</dbReference>
<keyword evidence="2" id="KW-1185">Reference proteome</keyword>
<protein>
    <submittedName>
        <fullName evidence="1">Polyketide cyclase/dehydrase/lipid transport protein</fullName>
    </submittedName>
</protein>
<name>A0A2N3WX57_9NOCA</name>
<sequence length="146" mass="15323">MASVSVSTALPVAPELAWARLSDLANWEEWLTIHQGWRGDLPAELAAGARFTEVVSVMNMANKIEWTVAEVVPNSFLRITGAGMAGVTIEFALKVDATDTGSSAAFDASFKGAMIVGPIGKAVAKHAEADLKESMAKFTELVGSAA</sequence>
<organism evidence="1 2">
    <name type="scientific">Nocardia fluminea</name>
    <dbReference type="NCBI Taxonomy" id="134984"/>
    <lineage>
        <taxon>Bacteria</taxon>
        <taxon>Bacillati</taxon>
        <taxon>Actinomycetota</taxon>
        <taxon>Actinomycetes</taxon>
        <taxon>Mycobacteriales</taxon>
        <taxon>Nocardiaceae</taxon>
        <taxon>Nocardia</taxon>
    </lineage>
</organism>
<dbReference type="CDD" id="cd07812">
    <property type="entry name" value="SRPBCC"/>
    <property type="match status" value="1"/>
</dbReference>
<evidence type="ECO:0000313" key="1">
    <source>
        <dbReference type="EMBL" id="PKV98435.1"/>
    </source>
</evidence>
<reference evidence="1 2" key="1">
    <citation type="submission" date="2017-12" db="EMBL/GenBank/DDBJ databases">
        <title>Sequencing the genomes of 1000 Actinobacteria strains.</title>
        <authorList>
            <person name="Klenk H.-P."/>
        </authorList>
    </citation>
    <scope>NUCLEOTIDE SEQUENCE [LARGE SCALE GENOMIC DNA]</scope>
    <source>
        <strain evidence="1 2">DSM 44489</strain>
    </source>
</reference>
<dbReference type="EMBL" id="PJMW01000001">
    <property type="protein sequence ID" value="PKV98435.1"/>
    <property type="molecule type" value="Genomic_DNA"/>
</dbReference>
<dbReference type="Pfam" id="PF10604">
    <property type="entry name" value="Polyketide_cyc2"/>
    <property type="match status" value="1"/>
</dbReference>
<dbReference type="RefSeq" id="WP_101462898.1">
    <property type="nucleotide sequence ID" value="NZ_JBFAFS010000006.1"/>
</dbReference>
<evidence type="ECO:0000313" key="2">
    <source>
        <dbReference type="Proteomes" id="UP000233766"/>
    </source>
</evidence>
<dbReference type="SUPFAM" id="SSF55961">
    <property type="entry name" value="Bet v1-like"/>
    <property type="match status" value="1"/>
</dbReference>
<accession>A0A2N3WX57</accession>
<dbReference type="InterPro" id="IPR023393">
    <property type="entry name" value="START-like_dom_sf"/>
</dbReference>
<dbReference type="Gene3D" id="3.30.530.20">
    <property type="match status" value="1"/>
</dbReference>
<comment type="caution">
    <text evidence="1">The sequence shown here is derived from an EMBL/GenBank/DDBJ whole genome shotgun (WGS) entry which is preliminary data.</text>
</comment>
<dbReference type="InterPro" id="IPR019587">
    <property type="entry name" value="Polyketide_cyclase/dehydratase"/>
</dbReference>
<dbReference type="AlphaFoldDB" id="A0A2N3WX57"/>